<keyword evidence="3" id="KW-0175">Coiled coil</keyword>
<protein>
    <submittedName>
        <fullName evidence="4">Carbohydrate-selective porin OprB</fullName>
    </submittedName>
</protein>
<evidence type="ECO:0000313" key="5">
    <source>
        <dbReference type="Proteomes" id="UP000198744"/>
    </source>
</evidence>
<dbReference type="PANTHER" id="PTHR37944">
    <property type="entry name" value="PORIN B"/>
    <property type="match status" value="1"/>
</dbReference>
<evidence type="ECO:0000256" key="3">
    <source>
        <dbReference type="SAM" id="Coils"/>
    </source>
</evidence>
<organism evidence="4 5">
    <name type="scientific">Syntrophus gentianae</name>
    <dbReference type="NCBI Taxonomy" id="43775"/>
    <lineage>
        <taxon>Bacteria</taxon>
        <taxon>Pseudomonadati</taxon>
        <taxon>Thermodesulfobacteriota</taxon>
        <taxon>Syntrophia</taxon>
        <taxon>Syntrophales</taxon>
        <taxon>Syntrophaceae</taxon>
        <taxon>Syntrophus</taxon>
    </lineage>
</organism>
<evidence type="ECO:0000313" key="4">
    <source>
        <dbReference type="EMBL" id="SEM64313.1"/>
    </source>
</evidence>
<feature type="chain" id="PRO_5011327575" evidence="2">
    <location>
        <begin position="24"/>
        <end position="409"/>
    </location>
</feature>
<reference evidence="4 5" key="1">
    <citation type="submission" date="2016-10" db="EMBL/GenBank/DDBJ databases">
        <authorList>
            <person name="de Groot N.N."/>
        </authorList>
    </citation>
    <scope>NUCLEOTIDE SEQUENCE [LARGE SCALE GENOMIC DNA]</scope>
    <source>
        <strain evidence="4 5">DSM 8423</strain>
    </source>
</reference>
<keyword evidence="5" id="KW-1185">Reference proteome</keyword>
<gene>
    <name evidence="4" type="ORF">SAMN04489760_12931</name>
</gene>
<dbReference type="InterPro" id="IPR052932">
    <property type="entry name" value="OprB_Porin"/>
</dbReference>
<proteinExistence type="inferred from homology"/>
<dbReference type="InterPro" id="IPR038673">
    <property type="entry name" value="OprB_sf"/>
</dbReference>
<feature type="signal peptide" evidence="2">
    <location>
        <begin position="1"/>
        <end position="23"/>
    </location>
</feature>
<dbReference type="GO" id="GO:0016020">
    <property type="term" value="C:membrane"/>
    <property type="evidence" value="ECO:0007669"/>
    <property type="project" value="InterPro"/>
</dbReference>
<comment type="similarity">
    <text evidence="1 2">Belongs to the OprB family.</text>
</comment>
<evidence type="ECO:0000256" key="1">
    <source>
        <dbReference type="ARBA" id="ARBA00008769"/>
    </source>
</evidence>
<dbReference type="Gene3D" id="2.40.160.180">
    <property type="entry name" value="Carbohydrate-selective porin OprB"/>
    <property type="match status" value="1"/>
</dbReference>
<dbReference type="PANTHER" id="PTHR37944:SF1">
    <property type="entry name" value="PORIN B"/>
    <property type="match status" value="1"/>
</dbReference>
<name>A0A1H8A1A8_9BACT</name>
<evidence type="ECO:0000256" key="2">
    <source>
        <dbReference type="RuleBase" id="RU363072"/>
    </source>
</evidence>
<dbReference type="GO" id="GO:0008643">
    <property type="term" value="P:carbohydrate transport"/>
    <property type="evidence" value="ECO:0007669"/>
    <property type="project" value="InterPro"/>
</dbReference>
<feature type="coiled-coil region" evidence="3">
    <location>
        <begin position="26"/>
        <end position="53"/>
    </location>
</feature>
<dbReference type="Pfam" id="PF04966">
    <property type="entry name" value="OprB"/>
    <property type="match status" value="1"/>
</dbReference>
<dbReference type="Proteomes" id="UP000198744">
    <property type="component" value="Unassembled WGS sequence"/>
</dbReference>
<sequence>MKRFVILMISGFVLLLAATAVFAEESTISREEINALREKLERLEKAFEQQAATDSKKEEEKRWYEKIEIAGGATAVVQGSAGAKKRHSRKGNVTDGTISFDLEASLPVAQSGKFYFLTEAGTGNGIDGDLPTLSGFNDTANEEDNLSLSEVWYEHAWYKERLRFRAGKIDLTTDFDTNAAANCEKTQFLSGGFVNNLAVEFPDDNGIGAMVWFSPRDDLGFGLGFADADGDGDSMFDDVFSIAELDFKPKIGGRQGNYRLYGWLNNKDHADLMDPDKTGEKNYGVGLSVDQEITELLTLFARYGWQRGSVSQIEHAWSAGLQCSGKFYGRQDDAMGLAYGMAIIGDDWEETDRDNGIRSGNEHHVELYYNLKVHDHLSISPDIQWVKNANGDADNKDLWAFGLRARLAF</sequence>
<accession>A0A1H8A1A8</accession>
<keyword evidence="2" id="KW-0732">Signal</keyword>
<dbReference type="GO" id="GO:0015288">
    <property type="term" value="F:porin activity"/>
    <property type="evidence" value="ECO:0007669"/>
    <property type="project" value="InterPro"/>
</dbReference>
<dbReference type="EMBL" id="FOBS01000029">
    <property type="protein sequence ID" value="SEM64313.1"/>
    <property type="molecule type" value="Genomic_DNA"/>
</dbReference>
<dbReference type="RefSeq" id="WP_175476584.1">
    <property type="nucleotide sequence ID" value="NZ_FOBS01000029.1"/>
</dbReference>
<dbReference type="InterPro" id="IPR007049">
    <property type="entry name" value="Carb-sel_porin_OprB"/>
</dbReference>
<dbReference type="AlphaFoldDB" id="A0A1H8A1A8"/>